<keyword evidence="3 6" id="KW-0732">Signal</keyword>
<accession>A0A1I1ZBW0</accession>
<evidence type="ECO:0000256" key="2">
    <source>
        <dbReference type="ARBA" id="ARBA00022670"/>
    </source>
</evidence>
<dbReference type="SUPFAM" id="SSF50494">
    <property type="entry name" value="Trypsin-like serine proteases"/>
    <property type="match status" value="1"/>
</dbReference>
<evidence type="ECO:0000256" key="5">
    <source>
        <dbReference type="ARBA" id="ARBA00022825"/>
    </source>
</evidence>
<proteinExistence type="inferred from homology"/>
<evidence type="ECO:0000256" key="4">
    <source>
        <dbReference type="ARBA" id="ARBA00022801"/>
    </source>
</evidence>
<feature type="domain" description="Peptidase S1" evidence="7">
    <location>
        <begin position="19"/>
        <end position="266"/>
    </location>
</feature>
<dbReference type="InterPro" id="IPR009003">
    <property type="entry name" value="Peptidase_S1_PA"/>
</dbReference>
<evidence type="ECO:0000313" key="8">
    <source>
        <dbReference type="EMBL" id="SFE29179.1"/>
    </source>
</evidence>
<sequence length="266" mass="28373">MRAGFAALFILLCLCAPARAGGLLSLGSSQDGRDWDAVGRIEIEGRAFCTGALIAPDLVLTAAHCLYDAETGAQVPAEHMQFRAGWRSGRAAAYRYVRRALHLPDFVYTAPSDAHRVRHDVALLELQHPIRNTRIVPFATDRRPDAGDRIGVVSYAHDRPEAPSLQEMCEVIARQEGVVVMSCTVDFGSSGSPVFSFASGDPRIVSVVSAKAEAGGAPVSLGIGLDGPVEQLRAELDRVRAETALPGTRSVAAGTRVETGAKFIRP</sequence>
<keyword evidence="2 6" id="KW-0645">Protease</keyword>
<dbReference type="AlphaFoldDB" id="A0A1I1ZBW0"/>
<dbReference type="InterPro" id="IPR001254">
    <property type="entry name" value="Trypsin_dom"/>
</dbReference>
<dbReference type="GO" id="GO:0004252">
    <property type="term" value="F:serine-type endopeptidase activity"/>
    <property type="evidence" value="ECO:0007669"/>
    <property type="project" value="InterPro"/>
</dbReference>
<comment type="similarity">
    <text evidence="1 6">Belongs to the peptidase S1B family.</text>
</comment>
<keyword evidence="5 6" id="KW-0720">Serine protease</keyword>
<evidence type="ECO:0000313" key="9">
    <source>
        <dbReference type="Proteomes" id="UP000325289"/>
    </source>
</evidence>
<dbReference type="Gene3D" id="2.40.10.10">
    <property type="entry name" value="Trypsin-like serine proteases"/>
    <property type="match status" value="2"/>
</dbReference>
<feature type="signal peptide" evidence="6">
    <location>
        <begin position="1"/>
        <end position="20"/>
    </location>
</feature>
<dbReference type="InterPro" id="IPR018114">
    <property type="entry name" value="TRYPSIN_HIS"/>
</dbReference>
<evidence type="ECO:0000256" key="3">
    <source>
        <dbReference type="ARBA" id="ARBA00022729"/>
    </source>
</evidence>
<dbReference type="EC" id="3.4.21.-" evidence="6"/>
<feature type="chain" id="PRO_5009029708" description="Serine protease" evidence="6">
    <location>
        <begin position="21"/>
        <end position="266"/>
    </location>
</feature>
<dbReference type="PROSITE" id="PS00134">
    <property type="entry name" value="TRYPSIN_HIS"/>
    <property type="match status" value="1"/>
</dbReference>
<gene>
    <name evidence="8" type="ORF">SAMN04515678_10883</name>
</gene>
<dbReference type="InterPro" id="IPR050966">
    <property type="entry name" value="Glutamyl_endopeptidase"/>
</dbReference>
<dbReference type="PANTHER" id="PTHR15462">
    <property type="entry name" value="SERINE PROTEASE"/>
    <property type="match status" value="1"/>
</dbReference>
<dbReference type="InterPro" id="IPR043504">
    <property type="entry name" value="Peptidase_S1_PA_chymotrypsin"/>
</dbReference>
<dbReference type="PANTHER" id="PTHR15462:SF8">
    <property type="entry name" value="SERINE PROTEASE"/>
    <property type="match status" value="1"/>
</dbReference>
<organism evidence="8 9">
    <name type="scientific">Roseivivax sediminis</name>
    <dbReference type="NCBI Taxonomy" id="936889"/>
    <lineage>
        <taxon>Bacteria</taxon>
        <taxon>Pseudomonadati</taxon>
        <taxon>Pseudomonadota</taxon>
        <taxon>Alphaproteobacteria</taxon>
        <taxon>Rhodobacterales</taxon>
        <taxon>Roseobacteraceae</taxon>
        <taxon>Roseivivax</taxon>
    </lineage>
</organism>
<keyword evidence="4 6" id="KW-0378">Hydrolase</keyword>
<evidence type="ECO:0000256" key="6">
    <source>
        <dbReference type="RuleBase" id="RU004296"/>
    </source>
</evidence>
<dbReference type="InterPro" id="IPR008256">
    <property type="entry name" value="Peptidase_S1B"/>
</dbReference>
<evidence type="ECO:0000259" key="7">
    <source>
        <dbReference type="PROSITE" id="PS50240"/>
    </source>
</evidence>
<protein>
    <recommendedName>
        <fullName evidence="6">Serine protease</fullName>
        <ecNumber evidence="6">3.4.21.-</ecNumber>
    </recommendedName>
</protein>
<dbReference type="PROSITE" id="PS50240">
    <property type="entry name" value="TRYPSIN_DOM"/>
    <property type="match status" value="1"/>
</dbReference>
<keyword evidence="9" id="KW-1185">Reference proteome</keyword>
<name>A0A1I1ZBW0_9RHOB</name>
<dbReference type="GO" id="GO:0006508">
    <property type="term" value="P:proteolysis"/>
    <property type="evidence" value="ECO:0007669"/>
    <property type="project" value="UniProtKB-KW"/>
</dbReference>
<dbReference type="PRINTS" id="PR00839">
    <property type="entry name" value="V8PROTEASE"/>
</dbReference>
<dbReference type="Pfam" id="PF13365">
    <property type="entry name" value="Trypsin_2"/>
    <property type="match status" value="1"/>
</dbReference>
<dbReference type="EMBL" id="FOMS01000008">
    <property type="protein sequence ID" value="SFE29179.1"/>
    <property type="molecule type" value="Genomic_DNA"/>
</dbReference>
<dbReference type="Proteomes" id="UP000325289">
    <property type="component" value="Unassembled WGS sequence"/>
</dbReference>
<evidence type="ECO:0000256" key="1">
    <source>
        <dbReference type="ARBA" id="ARBA00008764"/>
    </source>
</evidence>
<reference evidence="8 9" key="1">
    <citation type="submission" date="2016-10" db="EMBL/GenBank/DDBJ databases">
        <authorList>
            <person name="Varghese N."/>
            <person name="Submissions S."/>
        </authorList>
    </citation>
    <scope>NUCLEOTIDE SEQUENCE [LARGE SCALE GENOMIC DNA]</scope>
    <source>
        <strain evidence="9">YIM D21,KCTC 23444,ACCC 10710</strain>
    </source>
</reference>
<dbReference type="RefSeq" id="WP_188129686.1">
    <property type="nucleotide sequence ID" value="NZ_FOMS01000008.1"/>
</dbReference>